<organism evidence="1 2">
    <name type="scientific">Virgisporangium aurantiacum</name>
    <dbReference type="NCBI Taxonomy" id="175570"/>
    <lineage>
        <taxon>Bacteria</taxon>
        <taxon>Bacillati</taxon>
        <taxon>Actinomycetota</taxon>
        <taxon>Actinomycetes</taxon>
        <taxon>Micromonosporales</taxon>
        <taxon>Micromonosporaceae</taxon>
        <taxon>Virgisporangium</taxon>
    </lineage>
</organism>
<accession>A0A8J4EAR7</accession>
<dbReference type="AlphaFoldDB" id="A0A8J4EAR7"/>
<reference evidence="1" key="1">
    <citation type="submission" date="2021-01" db="EMBL/GenBank/DDBJ databases">
        <title>Whole genome shotgun sequence of Virgisporangium aurantiacum NBRC 16421.</title>
        <authorList>
            <person name="Komaki H."/>
            <person name="Tamura T."/>
        </authorList>
    </citation>
    <scope>NUCLEOTIDE SEQUENCE</scope>
    <source>
        <strain evidence="1">NBRC 16421</strain>
    </source>
</reference>
<keyword evidence="2" id="KW-1185">Reference proteome</keyword>
<name>A0A8J4EAR7_9ACTN</name>
<sequence length="144" mass="14978">MLLPVSLLVRRADTVAVIGAALVRAAQGVGHRRIACWLGRSEATVRGWLRRFRMRAGPLREAFTALLCAVDADPALPAPAGTVVADAVAAVLAAAGAVARRWSVPPSQPGPLVVSPWLVASAVTSGRLLTSLSTVDLANTGRPW</sequence>
<dbReference type="Proteomes" id="UP000612585">
    <property type="component" value="Unassembled WGS sequence"/>
</dbReference>
<evidence type="ECO:0000313" key="2">
    <source>
        <dbReference type="Proteomes" id="UP000612585"/>
    </source>
</evidence>
<proteinExistence type="predicted"/>
<evidence type="ECO:0000313" key="1">
    <source>
        <dbReference type="EMBL" id="GIJ65052.1"/>
    </source>
</evidence>
<protein>
    <submittedName>
        <fullName evidence="1">Uncharacterized protein</fullName>
    </submittedName>
</protein>
<dbReference type="EMBL" id="BOPG01000157">
    <property type="protein sequence ID" value="GIJ65052.1"/>
    <property type="molecule type" value="Genomic_DNA"/>
</dbReference>
<comment type="caution">
    <text evidence="1">The sequence shown here is derived from an EMBL/GenBank/DDBJ whole genome shotgun (WGS) entry which is preliminary data.</text>
</comment>
<gene>
    <name evidence="1" type="ORF">Vau01_125680</name>
</gene>